<keyword evidence="3" id="KW-1185">Reference proteome</keyword>
<dbReference type="PANTHER" id="PTHR39168">
    <property type="entry name" value="TRANSCRIPTIONAL REGULATOR-RELATED"/>
    <property type="match status" value="1"/>
</dbReference>
<proteinExistence type="predicted"/>
<evidence type="ECO:0000259" key="1">
    <source>
        <dbReference type="PROSITE" id="PS50987"/>
    </source>
</evidence>
<dbReference type="InterPro" id="IPR052543">
    <property type="entry name" value="HTH_Metal-responsive_Reg"/>
</dbReference>
<dbReference type="Gene3D" id="1.10.10.10">
    <property type="entry name" value="Winged helix-like DNA-binding domain superfamily/Winged helix DNA-binding domain"/>
    <property type="match status" value="1"/>
</dbReference>
<organism evidence="2 3">
    <name type="scientific">Lipingzhangella rawalii</name>
    <dbReference type="NCBI Taxonomy" id="2055835"/>
    <lineage>
        <taxon>Bacteria</taxon>
        <taxon>Bacillati</taxon>
        <taxon>Actinomycetota</taxon>
        <taxon>Actinomycetes</taxon>
        <taxon>Streptosporangiales</taxon>
        <taxon>Nocardiopsidaceae</taxon>
        <taxon>Lipingzhangella</taxon>
    </lineage>
</organism>
<dbReference type="Pfam" id="PF12840">
    <property type="entry name" value="HTH_20"/>
    <property type="match status" value="1"/>
</dbReference>
<feature type="domain" description="HTH arsR-type" evidence="1">
    <location>
        <begin position="1"/>
        <end position="96"/>
    </location>
</feature>
<evidence type="ECO:0000313" key="2">
    <source>
        <dbReference type="EMBL" id="MDS1269006.1"/>
    </source>
</evidence>
<dbReference type="InterPro" id="IPR001845">
    <property type="entry name" value="HTH_ArsR_DNA-bd_dom"/>
</dbReference>
<dbReference type="InterPro" id="IPR011991">
    <property type="entry name" value="ArsR-like_HTH"/>
</dbReference>
<dbReference type="Proteomes" id="UP001250214">
    <property type="component" value="Unassembled WGS sequence"/>
</dbReference>
<comment type="caution">
    <text evidence="2">The sequence shown here is derived from an EMBL/GenBank/DDBJ whole genome shotgun (WGS) entry which is preliminary data.</text>
</comment>
<accession>A0ABU2H136</accession>
<sequence>MTSPPGRRLARLAGLLADTTRCALCLALLDGRAWTVRELAAYAGVAPSTASEHLNRLVDAGLLVEHRQGRHRYVQLAGAHVAALLEELARISGEDARSSGADSASVRRSSLRAVTAAGALARGRTCFDHVAGRLGVVLTDGLIAAGHLDDTAALALTPQGWIWFTQRLGVAEAELRSRRRPVTRACLDWTERRRHLAGLAGACLYRQLVERGWVVRVGSGRAARITAQGKAALAHELNIAAAAWEEDPDGRRAIPEE</sequence>
<dbReference type="InterPro" id="IPR036390">
    <property type="entry name" value="WH_DNA-bd_sf"/>
</dbReference>
<evidence type="ECO:0000313" key="3">
    <source>
        <dbReference type="Proteomes" id="UP001250214"/>
    </source>
</evidence>
<dbReference type="SUPFAM" id="SSF46785">
    <property type="entry name" value="Winged helix' DNA-binding domain"/>
    <property type="match status" value="1"/>
</dbReference>
<name>A0ABU2H136_9ACTN</name>
<dbReference type="PROSITE" id="PS50987">
    <property type="entry name" value="HTH_ARSR_2"/>
    <property type="match status" value="1"/>
</dbReference>
<dbReference type="PANTHER" id="PTHR39168:SF1">
    <property type="entry name" value="TRANSCRIPTIONAL REGULATORY PROTEIN"/>
    <property type="match status" value="1"/>
</dbReference>
<dbReference type="NCBIfam" id="NF033788">
    <property type="entry name" value="HTH_metalloreg"/>
    <property type="match status" value="1"/>
</dbReference>
<dbReference type="InterPro" id="IPR036388">
    <property type="entry name" value="WH-like_DNA-bd_sf"/>
</dbReference>
<gene>
    <name evidence="2" type="ORF">RIF23_01715</name>
</gene>
<dbReference type="EMBL" id="JAVLVT010000001">
    <property type="protein sequence ID" value="MDS1269006.1"/>
    <property type="molecule type" value="Genomic_DNA"/>
</dbReference>
<dbReference type="CDD" id="cd00090">
    <property type="entry name" value="HTH_ARSR"/>
    <property type="match status" value="1"/>
</dbReference>
<dbReference type="SMART" id="SM00418">
    <property type="entry name" value="HTH_ARSR"/>
    <property type="match status" value="1"/>
</dbReference>
<protein>
    <submittedName>
        <fullName evidence="2">Helix-turn-helix domain-containing protein</fullName>
    </submittedName>
</protein>
<dbReference type="RefSeq" id="WP_310910519.1">
    <property type="nucleotide sequence ID" value="NZ_JAVLVT010000001.1"/>
</dbReference>
<reference evidence="3" key="1">
    <citation type="submission" date="2023-07" db="EMBL/GenBank/DDBJ databases">
        <title>Novel species in the genus Lipingzhangella isolated from Sambhar Salt Lake.</title>
        <authorList>
            <person name="Jiya N."/>
            <person name="Kajale S."/>
            <person name="Sharma A."/>
        </authorList>
    </citation>
    <scope>NUCLEOTIDE SEQUENCE [LARGE SCALE GENOMIC DNA]</scope>
    <source>
        <strain evidence="3">LS1_29</strain>
    </source>
</reference>